<dbReference type="PANTHER" id="PTHR12283">
    <property type="entry name" value="GLUTAMINYL-PEPTIDE CYCLOTRANSFERASE"/>
    <property type="match status" value="1"/>
</dbReference>
<keyword evidence="5" id="KW-1185">Reference proteome</keyword>
<dbReference type="Gene3D" id="3.40.630.10">
    <property type="entry name" value="Zn peptidases"/>
    <property type="match status" value="1"/>
</dbReference>
<dbReference type="VEuPathDB" id="TriTrypDB:BSAL_58235"/>
<evidence type="ECO:0000259" key="3">
    <source>
        <dbReference type="Pfam" id="PF04389"/>
    </source>
</evidence>
<dbReference type="AlphaFoldDB" id="A0A0S4IP93"/>
<dbReference type="Pfam" id="PF04389">
    <property type="entry name" value="Peptidase_M28"/>
    <property type="match status" value="1"/>
</dbReference>
<evidence type="ECO:0000256" key="1">
    <source>
        <dbReference type="ARBA" id="ARBA00022679"/>
    </source>
</evidence>
<evidence type="ECO:0000313" key="5">
    <source>
        <dbReference type="Proteomes" id="UP000051952"/>
    </source>
</evidence>
<name>A0A0S4IP93_BODSA</name>
<dbReference type="InterPro" id="IPR007484">
    <property type="entry name" value="Peptidase_M28"/>
</dbReference>
<evidence type="ECO:0000313" key="4">
    <source>
        <dbReference type="EMBL" id="CUF01735.1"/>
    </source>
</evidence>
<evidence type="ECO:0000256" key="2">
    <source>
        <dbReference type="ARBA" id="ARBA00023315"/>
    </source>
</evidence>
<dbReference type="OrthoDB" id="3907302at2759"/>
<sequence>MSKDKKTMNARHHLKERRMTHLKKFMVALLLLGAYFVFFRASVSHNSQPSSTPVADLAPVPHATATLFASGELPDACTYRNFTNDATAHKEHLHSLLSYILSFGPRVGGSSSKGYFGVLKALIAMMQCSSSRANDEQLPEWELSFDNFTEATPVGMMQFTNLISTIENPFFQNGDAEPIDRSKRRHFPKSKGKKRLSHLVLAAHWDSKLMKGSKPFLGACDSVVPMLIVLEMMKMVSHTLRMAASGDMYHHSVARNLLPQTVTVMLFDGEEAFVHWQGKDHTYGSRHLASHWQQTNKISSIDLFALLDLMGPAGLTYHNYFPNESGAFFDSLSVTEKRLRSRGRLLTTHTSFPSASQRQPPIEDDHIHWAPYVPVLHMISNPFPRVWHTSADDESAIDLATTIDLLHIIAHGLVGFPLR</sequence>
<dbReference type="PANTHER" id="PTHR12283:SF6">
    <property type="entry name" value="GLUTAMINYL-PEPTIDE CYCLOTRANSFERASE-RELATED"/>
    <property type="match status" value="1"/>
</dbReference>
<gene>
    <name evidence="4" type="ORF">BSAL_58235</name>
</gene>
<organism evidence="4 5">
    <name type="scientific">Bodo saltans</name>
    <name type="common">Flagellated protozoan</name>
    <dbReference type="NCBI Taxonomy" id="75058"/>
    <lineage>
        <taxon>Eukaryota</taxon>
        <taxon>Discoba</taxon>
        <taxon>Euglenozoa</taxon>
        <taxon>Kinetoplastea</taxon>
        <taxon>Metakinetoplastina</taxon>
        <taxon>Eubodonida</taxon>
        <taxon>Bodonidae</taxon>
        <taxon>Bodo</taxon>
    </lineage>
</organism>
<dbReference type="GO" id="GO:0008270">
    <property type="term" value="F:zinc ion binding"/>
    <property type="evidence" value="ECO:0007669"/>
    <property type="project" value="TreeGrafter"/>
</dbReference>
<reference evidence="5" key="1">
    <citation type="submission" date="2015-09" db="EMBL/GenBank/DDBJ databases">
        <authorList>
            <consortium name="Pathogen Informatics"/>
        </authorList>
    </citation>
    <scope>NUCLEOTIDE SEQUENCE [LARGE SCALE GENOMIC DNA]</scope>
    <source>
        <strain evidence="5">Lake Konstanz</strain>
    </source>
</reference>
<proteinExistence type="predicted"/>
<feature type="domain" description="Peptidase M28" evidence="3">
    <location>
        <begin position="191"/>
        <end position="410"/>
    </location>
</feature>
<protein>
    <submittedName>
        <fullName evidence="4">Peptidase, putative</fullName>
    </submittedName>
</protein>
<dbReference type="EMBL" id="CYKH01000227">
    <property type="protein sequence ID" value="CUF01735.1"/>
    <property type="molecule type" value="Genomic_DNA"/>
</dbReference>
<dbReference type="InterPro" id="IPR040234">
    <property type="entry name" value="QC/QCL"/>
</dbReference>
<accession>A0A0S4IP93</accession>
<dbReference type="Proteomes" id="UP000051952">
    <property type="component" value="Unassembled WGS sequence"/>
</dbReference>
<dbReference type="SUPFAM" id="SSF53187">
    <property type="entry name" value="Zn-dependent exopeptidases"/>
    <property type="match status" value="1"/>
</dbReference>
<keyword evidence="1" id="KW-0808">Transferase</keyword>
<dbReference type="GO" id="GO:0016603">
    <property type="term" value="F:glutaminyl-peptide cyclotransferase activity"/>
    <property type="evidence" value="ECO:0007669"/>
    <property type="project" value="TreeGrafter"/>
</dbReference>
<keyword evidence="2" id="KW-0012">Acyltransferase</keyword>